<feature type="region of interest" description="Disordered" evidence="1">
    <location>
        <begin position="1"/>
        <end position="22"/>
    </location>
</feature>
<dbReference type="Proteomes" id="UP000283269">
    <property type="component" value="Unassembled WGS sequence"/>
</dbReference>
<evidence type="ECO:0000313" key="3">
    <source>
        <dbReference type="Proteomes" id="UP000283269"/>
    </source>
</evidence>
<comment type="caution">
    <text evidence="2">The sequence shown here is derived from an EMBL/GenBank/DDBJ whole genome shotgun (WGS) entry which is preliminary data.</text>
</comment>
<name>A0A409X7R0_PSICY</name>
<organism evidence="2 3">
    <name type="scientific">Psilocybe cyanescens</name>
    <dbReference type="NCBI Taxonomy" id="93625"/>
    <lineage>
        <taxon>Eukaryota</taxon>
        <taxon>Fungi</taxon>
        <taxon>Dikarya</taxon>
        <taxon>Basidiomycota</taxon>
        <taxon>Agaricomycotina</taxon>
        <taxon>Agaricomycetes</taxon>
        <taxon>Agaricomycetidae</taxon>
        <taxon>Agaricales</taxon>
        <taxon>Agaricineae</taxon>
        <taxon>Strophariaceae</taxon>
        <taxon>Psilocybe</taxon>
    </lineage>
</organism>
<keyword evidence="3" id="KW-1185">Reference proteome</keyword>
<evidence type="ECO:0000313" key="2">
    <source>
        <dbReference type="EMBL" id="PPQ86775.1"/>
    </source>
</evidence>
<feature type="compositionally biased region" description="Polar residues" evidence="1">
    <location>
        <begin position="7"/>
        <end position="19"/>
    </location>
</feature>
<reference evidence="2 3" key="1">
    <citation type="journal article" date="2018" name="Evol. Lett.">
        <title>Horizontal gene cluster transfer increased hallucinogenic mushroom diversity.</title>
        <authorList>
            <person name="Reynolds H.T."/>
            <person name="Vijayakumar V."/>
            <person name="Gluck-Thaler E."/>
            <person name="Korotkin H.B."/>
            <person name="Matheny P.B."/>
            <person name="Slot J.C."/>
        </authorList>
    </citation>
    <scope>NUCLEOTIDE SEQUENCE [LARGE SCALE GENOMIC DNA]</scope>
    <source>
        <strain evidence="2 3">2631</strain>
    </source>
</reference>
<accession>A0A409X7R0</accession>
<dbReference type="EMBL" id="NHYD01002432">
    <property type="protein sequence ID" value="PPQ86775.1"/>
    <property type="molecule type" value="Genomic_DNA"/>
</dbReference>
<dbReference type="InParanoid" id="A0A409X7R0"/>
<gene>
    <name evidence="2" type="ORF">CVT25_012421</name>
</gene>
<sequence>MPEHVSASLSPRKASTYNPQRGYALRQPTSNLAYSCINASDLHSPKIPILLPKQLLENLYPNAQAWDLAEIPPLCSIWDNDGDESRDSTFSRTQRIFPSSLIPTAVPWPKPCSISPECTNGTLKQKFCDTLPHDLWAVVVSGSTIQYAQDTGTLRVTIGGTEPPSAEEVECELAPWKEDAWVSTVSIVVSDSVTLASFFKAAPYKAVLWILTWLQGAHGNTIETIRVSLPMRMPSSKKTDIPTMLSSIVLDDDEGTKPASPSRVYPALKTLYWRGDSRLLPKLLPSLASHNTRTLTLASDLSIPDALWVLRHFSSSRLHTLDLATLVVDPRPTLNRPEDNTEKIGRYSKPAYSKSRERPLPPFALPYLDTLTISSSVPFHTFLAQIAMPRLCSVFLVLNGNDVEGSLHSRHSGKYGTEEILHSFLADPSVRNHKLLFVGVRCGLAPERAEHIEGLVRQRVSPDAVVKVC</sequence>
<protein>
    <submittedName>
        <fullName evidence="2">Uncharacterized protein</fullName>
    </submittedName>
</protein>
<evidence type="ECO:0000256" key="1">
    <source>
        <dbReference type="SAM" id="MobiDB-lite"/>
    </source>
</evidence>
<dbReference type="OrthoDB" id="3068520at2759"/>
<dbReference type="AlphaFoldDB" id="A0A409X7R0"/>
<proteinExistence type="predicted"/>